<name>A0A8H2XZC7_9AGAM</name>
<proteinExistence type="predicted"/>
<evidence type="ECO:0000313" key="4">
    <source>
        <dbReference type="Proteomes" id="UP000663831"/>
    </source>
</evidence>
<dbReference type="EMBL" id="CAJMWV010001488">
    <property type="protein sequence ID" value="CAE6438723.1"/>
    <property type="molecule type" value="Genomic_DNA"/>
</dbReference>
<protein>
    <recommendedName>
        <fullName evidence="2">VWFA domain-containing protein</fullName>
    </recommendedName>
</protein>
<dbReference type="PANTHER" id="PTHR22796">
    <property type="entry name" value="URG4-RELATED"/>
    <property type="match status" value="1"/>
</dbReference>
<feature type="region of interest" description="Disordered" evidence="1">
    <location>
        <begin position="1"/>
        <end position="96"/>
    </location>
</feature>
<dbReference type="PROSITE" id="PS50234">
    <property type="entry name" value="VWFA"/>
    <property type="match status" value="1"/>
</dbReference>
<dbReference type="InterPro" id="IPR036465">
    <property type="entry name" value="vWFA_dom_sf"/>
</dbReference>
<feature type="compositionally biased region" description="Basic and acidic residues" evidence="1">
    <location>
        <begin position="46"/>
        <end position="56"/>
    </location>
</feature>
<dbReference type="SMART" id="SM00327">
    <property type="entry name" value="VWA"/>
    <property type="match status" value="1"/>
</dbReference>
<comment type="caution">
    <text evidence="3">The sequence shown here is derived from an EMBL/GenBank/DDBJ whole genome shotgun (WGS) entry which is preliminary data.</text>
</comment>
<dbReference type="InterPro" id="IPR027417">
    <property type="entry name" value="P-loop_NTPase"/>
</dbReference>
<evidence type="ECO:0000259" key="2">
    <source>
        <dbReference type="PROSITE" id="PS50234"/>
    </source>
</evidence>
<dbReference type="Proteomes" id="UP000663831">
    <property type="component" value="Unassembled WGS sequence"/>
</dbReference>
<dbReference type="PANTHER" id="PTHR22796:SF1">
    <property type="entry name" value="VWFA DOMAIN-CONTAINING PROTEIN"/>
    <property type="match status" value="1"/>
</dbReference>
<dbReference type="SUPFAM" id="SSF53300">
    <property type="entry name" value="vWA-like"/>
    <property type="match status" value="1"/>
</dbReference>
<accession>A0A8H2XZC7</accession>
<dbReference type="InterPro" id="IPR002035">
    <property type="entry name" value="VWF_A"/>
</dbReference>
<dbReference type="Gene3D" id="3.40.50.410">
    <property type="entry name" value="von Willebrand factor, type A domain"/>
    <property type="match status" value="1"/>
</dbReference>
<evidence type="ECO:0000313" key="3">
    <source>
        <dbReference type="EMBL" id="CAE6438723.1"/>
    </source>
</evidence>
<sequence>MQLTEPEVPPAKPQEAPDPGLGIGASEPPVLAPGPESPAQGSPPEHPLDENVEHEGNATPSNPVEGAGATPPAREDKISHDPRPMNEAEMPERGIGSDVLDGVSNFFRLLDLIEDRSSGGIVEKIIIDQNSLSKFINLVQPGSYKSVSNINFKALDQLSIKPIGIYGSQSEILKYLVGVGCLNHTCETAFFKSDYQGNPTSVIRSGLYLTISTPQSSASSKTAYLVYWPESNTWDDRESAETVSNTLRRNRETFMRFLTKLCDQTIALVSASQAEAFVWEKGIQNNIPSGNRQNNAVQSRMEEFHVLELDEQEEDVISSPGFEISVEPIIRQAQHYGAGASDVYLVGGEKRIGILTRNREEEHTIFKRFNDERVSKTDLRQMIESKGQYHLVLGDITPESLETLVANGLEESYRTTFENYRNSQAEARRNQKSTKAEGREQIEKIVNEDKLRLIEEIRHMVREKYASIYPTCAFLLSIPFPHSRETSGLLHCYYKPGLDQIRNDIQERKIDKVNNPEFQSFKSKWVSLRDRLDSNTSASEEEQAAWVREIIDGVLGSSDPDSWFSKVSSKAWSAVTHIPSKIGVTSNTAKLDDPEFVAQLRQGEQSYACLTPLVQLIYHSLRTGMEKLEDTLISDHLDNMVSLEKQTRRKNFDEECARARYEEECTIFNQFVQSLKKAMVPPSKTVPIWRLESIEPEYQKSNQGTRSTSWLCWSGSKHYYIPPRTRYNIYPFEFTAHDRQQSELNENHVPTPRIAEKYGFNFAIPTSHSIEFVQLVQNKCLLVISDVGEGHIRIYIADNVHLKSELLNHGLITLHHAKLGGAQCVYAFDQTTRFFAIVHGREDPHLSLFRFDQKFINLQRYRAPISLRSWYKEIPDIIAACFQTGRSELFLIESSGGVHVLSVSAEMIRPAPFQLDPSFESVCSTPDGSYLLVETRGASPSNPHHLVAFHWDASGLEDQLQGIEACDLPSTLTPCVVTRFDGKGRTHVISFLPTDSLVQSTTLQIKQKTTEFAIRSENEGLPAGGIQTSNNSIVDCHLEVWTRFPVVATITRITPFPISRKPRQLVFVSSIDLPRVTAYFERMISTLRRTTHKPVDWELTSTLVSTTNATSEELLESLSEFKLGSFIVELICLIPIHIAATMDNKFMPLKDGVWDPDYESGLVHSTVEEINDSLSFGEQSVGKSYCLNHFADTSFAGSAMRTTEGAWLSCTPTSDYLLVSLDFEGIQSPERSPQEDMLLVLFNTAISNLILFRNNFAVSRNVRGLFTSFELSAGTFDPNLNPGLFQSTLAIIIKDVTDADTAGIKTEFRLKFGEIVKTERNRNFISRLHRGKILITPWPVINSPEFYSLFDSVRERLELQASTHPTGGGFLHKLKTLMVNIKTGHWDSIEQSLASSRAHQLTKELRMALSHGTTSEDPLKNIDIDEEIATSDDKPVFFVPENPGKGMVGTQGESSEAEIEFKKQQEDTLEETLKTLVKQCEPLLNSRSQVPDSDYAEELQKSLETILGRRLALVELWINVNTDHLPAENQDLRELNRIFDLLKRDMRAAVRLCRSGCASCGLQCIRPHSHSTEHDCSTDHKCKSKCEVVDDHVEVLPCGMKAGHTGRHMCDVNNHSCGKPCNLNEWAGCTQICTKLLDHEGDEHLCTASHHCGKPCDLRNVSQGPKISNFDCSGKCQKPWDEEHDQHRCNVQSCPLPCILCARSVKNPPECCSTDHFHGLNSDATHLCRADHACSEDCEADGICHIDFAPSEKTFTGKYDSYVYTRHEQVGKKLLCKVRIPQGEITHLGQHNHDPEKNEHQCNAQCPGCKYYCTHSINHRQRLHATVHGSMIGTQWVIESEVDEAYKLDEHRYASGDSGDSMFCHMLCVKQGRHAHIDFCRDPSSHSEPLCEHMCSRAEPEPNRGKDWISHTTYWERTGFEDPYGLGQQAEFAKCDARCADPAHGDPSECILPIFHAPKRQNPSPSSGYISQDGHQFACANPANIRQAYHVIFVVDNSASMRMHDITPQPTPIRARLASEECDNRYGAVVSALYSFWKSREGHQVTSSSVVREDHYSVVAFDDEAEARVENDWRLTTNQLVDKLIPQEHVSCGGTDFEKAIEVAHEVLERSWSSQRAPILVFLSDGEGWINEESIRNLCNLSVKLGQALAFYAISFGLDTESDPLRLMVSVAEQVFQSAPASAKDSIIEHLPEDLKLIAKAEGFGDQQKWSIWKIFMIKHDDESQELGMMKVVFFSSNAE</sequence>
<organism evidence="3 4">
    <name type="scientific">Rhizoctonia solani</name>
    <dbReference type="NCBI Taxonomy" id="456999"/>
    <lineage>
        <taxon>Eukaryota</taxon>
        <taxon>Fungi</taxon>
        <taxon>Dikarya</taxon>
        <taxon>Basidiomycota</taxon>
        <taxon>Agaricomycotina</taxon>
        <taxon>Agaricomycetes</taxon>
        <taxon>Cantharellales</taxon>
        <taxon>Ceratobasidiaceae</taxon>
        <taxon>Rhizoctonia</taxon>
    </lineage>
</organism>
<dbReference type="Gene3D" id="3.40.50.300">
    <property type="entry name" value="P-loop containing nucleotide triphosphate hydrolases"/>
    <property type="match status" value="1"/>
</dbReference>
<dbReference type="Pfam" id="PF13519">
    <property type="entry name" value="VWA_2"/>
    <property type="match status" value="1"/>
</dbReference>
<dbReference type="CDD" id="cd00198">
    <property type="entry name" value="vWFA"/>
    <property type="match status" value="1"/>
</dbReference>
<reference evidence="3" key="1">
    <citation type="submission" date="2021-01" db="EMBL/GenBank/DDBJ databases">
        <authorList>
            <person name="Kaushik A."/>
        </authorList>
    </citation>
    <scope>NUCLEOTIDE SEQUENCE</scope>
    <source>
        <strain evidence="3">AG3-1AP</strain>
    </source>
</reference>
<feature type="compositionally biased region" description="Basic and acidic residues" evidence="1">
    <location>
        <begin position="73"/>
        <end position="92"/>
    </location>
</feature>
<gene>
    <name evidence="3" type="ORF">RDB_LOCUS51415</name>
</gene>
<feature type="domain" description="VWFA" evidence="2">
    <location>
        <begin position="1990"/>
        <end position="2195"/>
    </location>
</feature>
<dbReference type="OrthoDB" id="3214109at2759"/>
<evidence type="ECO:0000256" key="1">
    <source>
        <dbReference type="SAM" id="MobiDB-lite"/>
    </source>
</evidence>